<evidence type="ECO:0000313" key="1">
    <source>
        <dbReference type="EMBL" id="PRY40500.1"/>
    </source>
</evidence>
<accession>A0A2T0T4A3</accession>
<keyword evidence="2" id="KW-1185">Reference proteome</keyword>
<reference evidence="1 2" key="1">
    <citation type="submission" date="2018-03" db="EMBL/GenBank/DDBJ databases">
        <title>Genomic Encyclopedia of Archaeal and Bacterial Type Strains, Phase II (KMG-II): from individual species to whole genera.</title>
        <authorList>
            <person name="Goeker M."/>
        </authorList>
    </citation>
    <scope>NUCLEOTIDE SEQUENCE [LARGE SCALE GENOMIC DNA]</scope>
    <source>
        <strain evidence="1 2">DSM 44720</strain>
    </source>
</reference>
<dbReference type="EMBL" id="PVTF01000006">
    <property type="protein sequence ID" value="PRY40500.1"/>
    <property type="molecule type" value="Genomic_DNA"/>
</dbReference>
<dbReference type="Proteomes" id="UP000239494">
    <property type="component" value="Unassembled WGS sequence"/>
</dbReference>
<evidence type="ECO:0000313" key="2">
    <source>
        <dbReference type="Proteomes" id="UP000239494"/>
    </source>
</evidence>
<proteinExistence type="predicted"/>
<protein>
    <submittedName>
        <fullName evidence="1">Uncharacterized protein</fullName>
    </submittedName>
</protein>
<organism evidence="1 2">
    <name type="scientific">Umezawaea tangerina</name>
    <dbReference type="NCBI Taxonomy" id="84725"/>
    <lineage>
        <taxon>Bacteria</taxon>
        <taxon>Bacillati</taxon>
        <taxon>Actinomycetota</taxon>
        <taxon>Actinomycetes</taxon>
        <taxon>Pseudonocardiales</taxon>
        <taxon>Pseudonocardiaceae</taxon>
        <taxon>Umezawaea</taxon>
    </lineage>
</organism>
<sequence length="213" mass="23802">MYLALEERPVVLDLSGGQPDLVPEWVVWTMRALIDRGAQDDVFLWSDDNLSNDYLFRYLGDGDLDLLSSYRGYGRVACFKGFDDSSFAFNTAASPELFKRQFDLFRSLLTVRPDTCAYVTLTAPKIPAEGALVAMRRFADSLQGLDHDLLGRTVPLRIEVFTPVAARMRADHHAALQVQEAMVEAWLTVLEERGVIPLDKQFGAQPSGDSRGV</sequence>
<gene>
    <name evidence="1" type="ORF">CLV43_106236</name>
</gene>
<comment type="caution">
    <text evidence="1">The sequence shown here is derived from an EMBL/GenBank/DDBJ whole genome shotgun (WGS) entry which is preliminary data.</text>
</comment>
<dbReference type="AlphaFoldDB" id="A0A2T0T4A3"/>
<name>A0A2T0T4A3_9PSEU</name>